<proteinExistence type="predicted"/>
<protein>
    <submittedName>
        <fullName evidence="2">Uncharacterized protein</fullName>
    </submittedName>
</protein>
<evidence type="ECO:0000256" key="1">
    <source>
        <dbReference type="SAM" id="Phobius"/>
    </source>
</evidence>
<name>A0A149S1H7_9PROT</name>
<evidence type="ECO:0000313" key="2">
    <source>
        <dbReference type="EMBL" id="KXV20582.1"/>
    </source>
</evidence>
<feature type="transmembrane region" description="Helical" evidence="1">
    <location>
        <begin position="12"/>
        <end position="35"/>
    </location>
</feature>
<dbReference type="Proteomes" id="UP000075526">
    <property type="component" value="Unassembled WGS sequence"/>
</dbReference>
<sequence>MPHFRIDCRQSATHIFISILIIMDDSSAAFLYGWIHKSQTYRTIRKNISQKMTSSTDEAKSYIFGYKKWFPADILVCRDLFLPFIVHLTENFFHKFLQSFSSHLDGTLSIGGKRI</sequence>
<keyword evidence="1" id="KW-1133">Transmembrane helix</keyword>
<evidence type="ECO:0000313" key="3">
    <source>
        <dbReference type="Proteomes" id="UP000075526"/>
    </source>
</evidence>
<reference evidence="2 3" key="1">
    <citation type="submission" date="2015-06" db="EMBL/GenBank/DDBJ databases">
        <title>Improved classification and identification of acetic acid bacteria using matrix-assisted laser desorption/ionization time-of-flight mass spectrometry; Gluconobacter nephelii and Gluconobacter uchimurae are later heterotypic synonyms of Gluconobacter japonicus and Gluconobacter oxydans, respectively.</title>
        <authorList>
            <person name="Li L."/>
            <person name="Cleenwerck I."/>
            <person name="De Vuyst L."/>
            <person name="Vandamme P."/>
        </authorList>
    </citation>
    <scope>NUCLEOTIDE SEQUENCE [LARGE SCALE GENOMIC DNA]</scope>
    <source>
        <strain evidence="2 3">LMG 1552</strain>
    </source>
</reference>
<accession>A0A149S1H7</accession>
<dbReference type="AlphaFoldDB" id="A0A149S1H7"/>
<keyword evidence="1" id="KW-0812">Transmembrane</keyword>
<keyword evidence="1" id="KW-0472">Membrane</keyword>
<dbReference type="PATRIC" id="fig|178901.13.peg.3255"/>
<organism evidence="2 3">
    <name type="scientific">Acetobacter malorum</name>
    <dbReference type="NCBI Taxonomy" id="178901"/>
    <lineage>
        <taxon>Bacteria</taxon>
        <taxon>Pseudomonadati</taxon>
        <taxon>Pseudomonadota</taxon>
        <taxon>Alphaproteobacteria</taxon>
        <taxon>Acetobacterales</taxon>
        <taxon>Acetobacteraceae</taxon>
        <taxon>Acetobacter</taxon>
    </lineage>
</organism>
<gene>
    <name evidence="2" type="ORF">AD933_01130</name>
</gene>
<comment type="caution">
    <text evidence="2">The sequence shown here is derived from an EMBL/GenBank/DDBJ whole genome shotgun (WGS) entry which is preliminary data.</text>
</comment>
<dbReference type="EMBL" id="LHZF01000098">
    <property type="protein sequence ID" value="KXV20582.1"/>
    <property type="molecule type" value="Genomic_DNA"/>
</dbReference>